<keyword evidence="2" id="KW-0238">DNA-binding</keyword>
<organism evidence="5 6">
    <name type="scientific">Rhodopseudomonas faecalis</name>
    <dbReference type="NCBI Taxonomy" id="99655"/>
    <lineage>
        <taxon>Bacteria</taxon>
        <taxon>Pseudomonadati</taxon>
        <taxon>Pseudomonadota</taxon>
        <taxon>Alphaproteobacteria</taxon>
        <taxon>Hyphomicrobiales</taxon>
        <taxon>Nitrobacteraceae</taxon>
        <taxon>Rhodopseudomonas</taxon>
    </lineage>
</organism>
<evidence type="ECO:0000313" key="6">
    <source>
        <dbReference type="Proteomes" id="UP000248148"/>
    </source>
</evidence>
<keyword evidence="3" id="KW-0804">Transcription</keyword>
<dbReference type="RefSeq" id="WP_110780488.1">
    <property type="nucleotide sequence ID" value="NZ_QJTI01000007.1"/>
</dbReference>
<accession>A0A318TJI7</accession>
<dbReference type="InterPro" id="IPR050204">
    <property type="entry name" value="AraC_XylS_family_regulators"/>
</dbReference>
<evidence type="ECO:0000256" key="2">
    <source>
        <dbReference type="ARBA" id="ARBA00023125"/>
    </source>
</evidence>
<evidence type="ECO:0000256" key="1">
    <source>
        <dbReference type="ARBA" id="ARBA00023015"/>
    </source>
</evidence>
<dbReference type="PANTHER" id="PTHR46796">
    <property type="entry name" value="HTH-TYPE TRANSCRIPTIONAL ACTIVATOR RHAS-RELATED"/>
    <property type="match status" value="1"/>
</dbReference>
<reference evidence="5 6" key="1">
    <citation type="submission" date="2018-06" db="EMBL/GenBank/DDBJ databases">
        <title>Genomic Encyclopedia of Archaeal and Bacterial Type Strains, Phase II (KMG-II): from individual species to whole genera.</title>
        <authorList>
            <person name="Goeker M."/>
        </authorList>
    </citation>
    <scope>NUCLEOTIDE SEQUENCE [LARGE SCALE GENOMIC DNA]</scope>
    <source>
        <strain evidence="5 6">JCM 11668</strain>
    </source>
</reference>
<protein>
    <submittedName>
        <fullName evidence="5">AraC family transcriptional regulator</fullName>
    </submittedName>
</protein>
<dbReference type="OrthoDB" id="9793400at2"/>
<evidence type="ECO:0000313" key="5">
    <source>
        <dbReference type="EMBL" id="PYF03298.1"/>
    </source>
</evidence>
<dbReference type="Proteomes" id="UP000248148">
    <property type="component" value="Unassembled WGS sequence"/>
</dbReference>
<dbReference type="GO" id="GO:0003700">
    <property type="term" value="F:DNA-binding transcription factor activity"/>
    <property type="evidence" value="ECO:0007669"/>
    <property type="project" value="InterPro"/>
</dbReference>
<keyword evidence="1" id="KW-0805">Transcription regulation</keyword>
<dbReference type="InterPro" id="IPR018062">
    <property type="entry name" value="HTH_AraC-typ_CS"/>
</dbReference>
<evidence type="ECO:0000256" key="3">
    <source>
        <dbReference type="ARBA" id="ARBA00023163"/>
    </source>
</evidence>
<proteinExistence type="predicted"/>
<dbReference type="InterPro" id="IPR035418">
    <property type="entry name" value="AraC-bd_2"/>
</dbReference>
<keyword evidence="6" id="KW-1185">Reference proteome</keyword>
<dbReference type="Gene3D" id="1.10.10.60">
    <property type="entry name" value="Homeodomain-like"/>
    <property type="match status" value="1"/>
</dbReference>
<feature type="domain" description="HTH araC/xylS-type" evidence="4">
    <location>
        <begin position="202"/>
        <end position="302"/>
    </location>
</feature>
<dbReference type="GO" id="GO:0043565">
    <property type="term" value="F:sequence-specific DNA binding"/>
    <property type="evidence" value="ECO:0007669"/>
    <property type="project" value="InterPro"/>
</dbReference>
<dbReference type="PROSITE" id="PS01124">
    <property type="entry name" value="HTH_ARAC_FAMILY_2"/>
    <property type="match status" value="1"/>
</dbReference>
<dbReference type="AlphaFoldDB" id="A0A318TJI7"/>
<dbReference type="EMBL" id="QJTI01000007">
    <property type="protein sequence ID" value="PYF03298.1"/>
    <property type="molecule type" value="Genomic_DNA"/>
</dbReference>
<dbReference type="SMART" id="SM00342">
    <property type="entry name" value="HTH_ARAC"/>
    <property type="match status" value="1"/>
</dbReference>
<name>A0A318TJI7_9BRAD</name>
<dbReference type="InterPro" id="IPR009057">
    <property type="entry name" value="Homeodomain-like_sf"/>
</dbReference>
<sequence>MRDAMLMRFGASSCHIPEDPDFYGRINFVAYSAVSIGFCSCGSEATVQFPETDFVRLQIGLRGFASTYSGGITTQIHPDCSCISSPNQIATLRFGRGYEQFLLRIERPALEQQISRILGFLPKGGSLQFEPAMRGDQPHARTLRQLVMFFAAQLQEHATTLPPLLIAELEQAIIIAFLYASRHSYSDLLRADSRDGAPAHVRRAEAFIEANWQQPITIEKLTTETGVSSRTLLRAFLRHRGYTPHTFLKRTRLNGARKMLESGVPGTSVTSVAFICGFGNPGHFAKDYRLAFGELPSDTLSRAKQRQ</sequence>
<dbReference type="Pfam" id="PF14525">
    <property type="entry name" value="AraC_binding_2"/>
    <property type="match status" value="1"/>
</dbReference>
<dbReference type="PROSITE" id="PS00041">
    <property type="entry name" value="HTH_ARAC_FAMILY_1"/>
    <property type="match status" value="1"/>
</dbReference>
<comment type="caution">
    <text evidence="5">The sequence shown here is derived from an EMBL/GenBank/DDBJ whole genome shotgun (WGS) entry which is preliminary data.</text>
</comment>
<dbReference type="InterPro" id="IPR018060">
    <property type="entry name" value="HTH_AraC"/>
</dbReference>
<gene>
    <name evidence="5" type="ORF">BJ122_10720</name>
</gene>
<dbReference type="SUPFAM" id="SSF46689">
    <property type="entry name" value="Homeodomain-like"/>
    <property type="match status" value="2"/>
</dbReference>
<dbReference type="Pfam" id="PF12833">
    <property type="entry name" value="HTH_18"/>
    <property type="match status" value="1"/>
</dbReference>
<evidence type="ECO:0000259" key="4">
    <source>
        <dbReference type="PROSITE" id="PS01124"/>
    </source>
</evidence>